<dbReference type="Proteomes" id="UP001165121">
    <property type="component" value="Unassembled WGS sequence"/>
</dbReference>
<evidence type="ECO:0000256" key="1">
    <source>
        <dbReference type="SAM" id="MobiDB-lite"/>
    </source>
</evidence>
<proteinExistence type="predicted"/>
<evidence type="ECO:0000313" key="2">
    <source>
        <dbReference type="EMBL" id="GMF46671.1"/>
    </source>
</evidence>
<reference evidence="2" key="1">
    <citation type="submission" date="2023-04" db="EMBL/GenBank/DDBJ databases">
        <title>Phytophthora fragariaefolia NBRC 109709.</title>
        <authorList>
            <person name="Ichikawa N."/>
            <person name="Sato H."/>
            <person name="Tonouchi N."/>
        </authorList>
    </citation>
    <scope>NUCLEOTIDE SEQUENCE</scope>
    <source>
        <strain evidence="2">NBRC 109709</strain>
    </source>
</reference>
<gene>
    <name evidence="2" type="ORF">Pfra01_001727800</name>
</gene>
<evidence type="ECO:0000313" key="3">
    <source>
        <dbReference type="Proteomes" id="UP001165121"/>
    </source>
</evidence>
<dbReference type="EMBL" id="BSXT01002005">
    <property type="protein sequence ID" value="GMF46671.1"/>
    <property type="molecule type" value="Genomic_DNA"/>
</dbReference>
<feature type="compositionally biased region" description="Basic and acidic residues" evidence="1">
    <location>
        <begin position="86"/>
        <end position="95"/>
    </location>
</feature>
<dbReference type="AlphaFoldDB" id="A0A9W7D153"/>
<feature type="region of interest" description="Disordered" evidence="1">
    <location>
        <begin position="48"/>
        <end position="68"/>
    </location>
</feature>
<feature type="compositionally biased region" description="Polar residues" evidence="1">
    <location>
        <begin position="141"/>
        <end position="156"/>
    </location>
</feature>
<feature type="region of interest" description="Disordered" evidence="1">
    <location>
        <begin position="85"/>
        <end position="177"/>
    </location>
</feature>
<name>A0A9W7D153_9STRA</name>
<organism evidence="2 3">
    <name type="scientific">Phytophthora fragariaefolia</name>
    <dbReference type="NCBI Taxonomy" id="1490495"/>
    <lineage>
        <taxon>Eukaryota</taxon>
        <taxon>Sar</taxon>
        <taxon>Stramenopiles</taxon>
        <taxon>Oomycota</taxon>
        <taxon>Peronosporomycetes</taxon>
        <taxon>Peronosporales</taxon>
        <taxon>Peronosporaceae</taxon>
        <taxon>Phytophthora</taxon>
    </lineage>
</organism>
<accession>A0A9W7D153</accession>
<keyword evidence="3" id="KW-1185">Reference proteome</keyword>
<protein>
    <submittedName>
        <fullName evidence="2">Unnamed protein product</fullName>
    </submittedName>
</protein>
<sequence length="441" mass="48737">MMDPAKAGVELWKWKKRLTKFSSWRQKSSSSAGTVTDPALVPLPQTPKMIEQGNRKPTATGGVFNTTAGRTPYFQDSYMVTPRSAMRQERVDRAADNSIATENTRRGTEKSMRRRYQAGDDSSSENQGYDGDGGVQMNEYMRQTRSLTDSEQSNATPRIEVATHRPLGKIKPFSERRNTSENTIQWLRYFIYEMKGTRAPANEWCMPFELNHREALATTRANTLEDAITRADATPNATTTRGTTITRRTDEAETMIDAATTHETRQEFPWQKPQLPTCWLSYTVETVAQLRTSLQVRVEATTVIEVVTLAVNGAPTIRGARSKNGVTSCHQTGADDISLQPMKASAESPLRVPMLVPITGNTGVTDSTATSTGILVPMTDNWVETTVHGNIGLERRVGAPTTPYICASGSANCVNKCTMLASAKASKKSLTSSAPRWRRRT</sequence>
<comment type="caution">
    <text evidence="2">The sequence shown here is derived from an EMBL/GenBank/DDBJ whole genome shotgun (WGS) entry which is preliminary data.</text>
</comment>